<dbReference type="GO" id="GO:0009847">
    <property type="term" value="P:spore germination"/>
    <property type="evidence" value="ECO:0007669"/>
    <property type="project" value="InterPro"/>
</dbReference>
<dbReference type="PANTHER" id="PTHR34975">
    <property type="entry name" value="SPORE GERMINATION PROTEIN A2"/>
    <property type="match status" value="1"/>
</dbReference>
<dbReference type="GO" id="GO:0016020">
    <property type="term" value="C:membrane"/>
    <property type="evidence" value="ECO:0007669"/>
    <property type="project" value="UniProtKB-SubCell"/>
</dbReference>
<accession>A0A1M5WER1</accession>
<dbReference type="Pfam" id="PF03845">
    <property type="entry name" value="Spore_permease"/>
    <property type="match status" value="1"/>
</dbReference>
<keyword evidence="5 8" id="KW-0812">Transmembrane</keyword>
<organism evidence="9 10">
    <name type="scientific">Virgibacillus chiguensis</name>
    <dbReference type="NCBI Taxonomy" id="411959"/>
    <lineage>
        <taxon>Bacteria</taxon>
        <taxon>Bacillati</taxon>
        <taxon>Bacillota</taxon>
        <taxon>Bacilli</taxon>
        <taxon>Bacillales</taxon>
        <taxon>Bacillaceae</taxon>
        <taxon>Virgibacillus</taxon>
    </lineage>
</organism>
<sequence length="379" mass="42519">MMYQFKYADDKISDNELMITIPSITIGVGVLSLPSLIAEDTIGSDGWIPIISAGVFFVALAWLIVKVASMYPNQPFISFASVLLSKPIATVLTILLALQGFFITAFVLRIIADLAKEYLFDRTPVEVISLCFLLVVSYAVSGSRVGLFRLNMMFFPIIIFIIVFVGIFSINWYDASNFLPVFQTDFRGYLNASRNSLFSLTGLFVLFFYTSLVRKPDKAPKKAVYGMTMVSIFYIFIYFMCIGVFGYAGTANVNYPIVEIAKEVEIPGGVFERFDSIFFVIWIMAVFNTVTMAFDSSLYALKSVFNLKKIHYILFLTPVLFFVAMIPKDVIDVREFGDFVSLYGLVITTLTAIVLFTIASVKKKVSSEANTSKRRNSKS</sequence>
<evidence type="ECO:0000256" key="4">
    <source>
        <dbReference type="ARBA" id="ARBA00022544"/>
    </source>
</evidence>
<feature type="transmembrane region" description="Helical" evidence="8">
    <location>
        <begin position="88"/>
        <end position="111"/>
    </location>
</feature>
<keyword evidence="10" id="KW-1185">Reference proteome</keyword>
<protein>
    <submittedName>
        <fullName evidence="9">Spore germination protein</fullName>
    </submittedName>
</protein>
<feature type="transmembrane region" description="Helical" evidence="8">
    <location>
        <begin position="153"/>
        <end position="173"/>
    </location>
</feature>
<feature type="transmembrane region" description="Helical" evidence="8">
    <location>
        <begin position="21"/>
        <end position="38"/>
    </location>
</feature>
<dbReference type="PANTHER" id="PTHR34975:SF2">
    <property type="entry name" value="SPORE GERMINATION PROTEIN A2"/>
    <property type="match status" value="1"/>
</dbReference>
<dbReference type="AlphaFoldDB" id="A0A1M5WER1"/>
<feature type="transmembrane region" description="Helical" evidence="8">
    <location>
        <begin position="193"/>
        <end position="212"/>
    </location>
</feature>
<evidence type="ECO:0000256" key="2">
    <source>
        <dbReference type="ARBA" id="ARBA00007998"/>
    </source>
</evidence>
<keyword evidence="4" id="KW-0309">Germination</keyword>
<evidence type="ECO:0000256" key="8">
    <source>
        <dbReference type="SAM" id="Phobius"/>
    </source>
</evidence>
<evidence type="ECO:0000256" key="7">
    <source>
        <dbReference type="ARBA" id="ARBA00023136"/>
    </source>
</evidence>
<comment type="subcellular location">
    <subcellularLocation>
        <location evidence="1">Membrane</location>
        <topology evidence="1">Multi-pass membrane protein</topology>
    </subcellularLocation>
</comment>
<dbReference type="NCBIfam" id="TIGR00912">
    <property type="entry name" value="2A0309"/>
    <property type="match status" value="1"/>
</dbReference>
<evidence type="ECO:0000313" key="9">
    <source>
        <dbReference type="EMBL" id="SHH85917.1"/>
    </source>
</evidence>
<evidence type="ECO:0000313" key="10">
    <source>
        <dbReference type="Proteomes" id="UP000184079"/>
    </source>
</evidence>
<gene>
    <name evidence="9" type="ORF">SAMN05421807_11612</name>
</gene>
<proteinExistence type="inferred from homology"/>
<feature type="transmembrane region" description="Helical" evidence="8">
    <location>
        <begin position="339"/>
        <end position="361"/>
    </location>
</feature>
<feature type="transmembrane region" description="Helical" evidence="8">
    <location>
        <begin position="310"/>
        <end position="327"/>
    </location>
</feature>
<comment type="similarity">
    <text evidence="2">Belongs to the amino acid-polyamine-organocation (APC) superfamily. Spore germination protein (SGP) (TC 2.A.3.9) family.</text>
</comment>
<feature type="transmembrane region" description="Helical" evidence="8">
    <location>
        <begin position="224"/>
        <end position="248"/>
    </location>
</feature>
<feature type="transmembrane region" description="Helical" evidence="8">
    <location>
        <begin position="277"/>
        <end position="298"/>
    </location>
</feature>
<keyword evidence="6 8" id="KW-1133">Transmembrane helix</keyword>
<evidence type="ECO:0000256" key="6">
    <source>
        <dbReference type="ARBA" id="ARBA00022989"/>
    </source>
</evidence>
<dbReference type="Gene3D" id="1.20.1740.10">
    <property type="entry name" value="Amino acid/polyamine transporter I"/>
    <property type="match status" value="1"/>
</dbReference>
<feature type="transmembrane region" description="Helical" evidence="8">
    <location>
        <begin position="123"/>
        <end position="141"/>
    </location>
</feature>
<evidence type="ECO:0000256" key="5">
    <source>
        <dbReference type="ARBA" id="ARBA00022692"/>
    </source>
</evidence>
<keyword evidence="3" id="KW-0813">Transport</keyword>
<dbReference type="InterPro" id="IPR004761">
    <property type="entry name" value="Spore_GerAB"/>
</dbReference>
<feature type="transmembrane region" description="Helical" evidence="8">
    <location>
        <begin position="50"/>
        <end position="68"/>
    </location>
</feature>
<reference evidence="10" key="1">
    <citation type="submission" date="2016-11" db="EMBL/GenBank/DDBJ databases">
        <authorList>
            <person name="Varghese N."/>
            <person name="Submissions S."/>
        </authorList>
    </citation>
    <scope>NUCLEOTIDE SEQUENCE [LARGE SCALE GENOMIC DNA]</scope>
    <source>
        <strain evidence="10">CGMCC 1.6496</strain>
    </source>
</reference>
<keyword evidence="7 8" id="KW-0472">Membrane</keyword>
<dbReference type="Proteomes" id="UP000184079">
    <property type="component" value="Unassembled WGS sequence"/>
</dbReference>
<evidence type="ECO:0000256" key="1">
    <source>
        <dbReference type="ARBA" id="ARBA00004141"/>
    </source>
</evidence>
<name>A0A1M5WER1_9BACI</name>
<dbReference type="EMBL" id="FQXD01000016">
    <property type="protein sequence ID" value="SHH85917.1"/>
    <property type="molecule type" value="Genomic_DNA"/>
</dbReference>
<evidence type="ECO:0000256" key="3">
    <source>
        <dbReference type="ARBA" id="ARBA00022448"/>
    </source>
</evidence>